<dbReference type="AlphaFoldDB" id="A0A4R6INK9"/>
<dbReference type="OrthoDB" id="1115105at2"/>
<accession>A0A4R6INK9</accession>
<evidence type="ECO:0000259" key="1">
    <source>
        <dbReference type="Pfam" id="PF12680"/>
    </source>
</evidence>
<dbReference type="SUPFAM" id="SSF54427">
    <property type="entry name" value="NTF2-like"/>
    <property type="match status" value="1"/>
</dbReference>
<sequence>MNIQNFITEWIAASNAFHTEKYLDFYLPNAILDDPSVGMKFNGRQGIKKYFDNYFIGYNTHTEQVNIIINDQQNIHLEVIFTGDFPEGKVGGTFDFNFRNGKIAFAKANLIH</sequence>
<dbReference type="EMBL" id="SNWM01000001">
    <property type="protein sequence ID" value="TDO23822.1"/>
    <property type="molecule type" value="Genomic_DNA"/>
</dbReference>
<reference evidence="2 3" key="1">
    <citation type="submission" date="2019-03" db="EMBL/GenBank/DDBJ databases">
        <title>Genomic Encyclopedia of Archaeal and Bacterial Type Strains, Phase II (KMG-II): from individual species to whole genera.</title>
        <authorList>
            <person name="Goeker M."/>
        </authorList>
    </citation>
    <scope>NUCLEOTIDE SEQUENCE [LARGE SCALE GENOMIC DNA]</scope>
    <source>
        <strain evidence="2 3">DSM 19034</strain>
    </source>
</reference>
<protein>
    <recommendedName>
        <fullName evidence="1">SnoaL-like domain-containing protein</fullName>
    </recommendedName>
</protein>
<name>A0A4R6INK9_9SPHI</name>
<organism evidence="2 3">
    <name type="scientific">Pedobacter duraquae</name>
    <dbReference type="NCBI Taxonomy" id="425511"/>
    <lineage>
        <taxon>Bacteria</taxon>
        <taxon>Pseudomonadati</taxon>
        <taxon>Bacteroidota</taxon>
        <taxon>Sphingobacteriia</taxon>
        <taxon>Sphingobacteriales</taxon>
        <taxon>Sphingobacteriaceae</taxon>
        <taxon>Pedobacter</taxon>
    </lineage>
</organism>
<comment type="caution">
    <text evidence="2">The sequence shown here is derived from an EMBL/GenBank/DDBJ whole genome shotgun (WGS) entry which is preliminary data.</text>
</comment>
<keyword evidence="3" id="KW-1185">Reference proteome</keyword>
<dbReference type="Pfam" id="PF12680">
    <property type="entry name" value="SnoaL_2"/>
    <property type="match status" value="1"/>
</dbReference>
<feature type="domain" description="SnoaL-like" evidence="1">
    <location>
        <begin position="8"/>
        <end position="104"/>
    </location>
</feature>
<proteinExistence type="predicted"/>
<gene>
    <name evidence="2" type="ORF">CLV32_0107</name>
</gene>
<evidence type="ECO:0000313" key="3">
    <source>
        <dbReference type="Proteomes" id="UP000295499"/>
    </source>
</evidence>
<dbReference type="InterPro" id="IPR037401">
    <property type="entry name" value="SnoaL-like"/>
</dbReference>
<dbReference type="InterPro" id="IPR032710">
    <property type="entry name" value="NTF2-like_dom_sf"/>
</dbReference>
<dbReference type="Gene3D" id="3.10.450.50">
    <property type="match status" value="1"/>
</dbReference>
<dbReference type="RefSeq" id="WP_133551364.1">
    <property type="nucleotide sequence ID" value="NZ_SNWM01000001.1"/>
</dbReference>
<dbReference type="Proteomes" id="UP000295499">
    <property type="component" value="Unassembled WGS sequence"/>
</dbReference>
<evidence type="ECO:0000313" key="2">
    <source>
        <dbReference type="EMBL" id="TDO23822.1"/>
    </source>
</evidence>